<organism evidence="2 3">
    <name type="scientific">Catellatospora methionotrophica</name>
    <dbReference type="NCBI Taxonomy" id="121620"/>
    <lineage>
        <taxon>Bacteria</taxon>
        <taxon>Bacillati</taxon>
        <taxon>Actinomycetota</taxon>
        <taxon>Actinomycetes</taxon>
        <taxon>Micromonosporales</taxon>
        <taxon>Micromonosporaceae</taxon>
        <taxon>Catellatospora</taxon>
    </lineage>
</organism>
<protein>
    <recommendedName>
        <fullName evidence="4">DUF4304 domain-containing protein</fullName>
    </recommendedName>
</protein>
<sequence>MERLVRRAYLDMIKTILAPPLRERGFVRSHGTFRRIDEYGDATLLDIQGSMGSGINESMFYVNVGVSTSRWLRFREAQFGDARFRSHPTASDARWHGRLRPPPEHSDGMPWTDRWSIRTVETADLCGAALRQALEHVALTASASWLAYCRRIEQALLERNADEVVRLCEQRPRRPDTLKGIDQLDRITDAEHFYARWLLDGALP</sequence>
<dbReference type="InterPro" id="IPR025412">
    <property type="entry name" value="DUF4304"/>
</dbReference>
<comment type="caution">
    <text evidence="2">The sequence shown here is derived from an EMBL/GenBank/DDBJ whole genome shotgun (WGS) entry which is preliminary data.</text>
</comment>
<dbReference type="RefSeq" id="WP_166379238.1">
    <property type="nucleotide sequence ID" value="NZ_BAAATT010000005.1"/>
</dbReference>
<evidence type="ECO:0000256" key="1">
    <source>
        <dbReference type="SAM" id="MobiDB-lite"/>
    </source>
</evidence>
<keyword evidence="3" id="KW-1185">Reference proteome</keyword>
<name>A0A8J3LQ38_9ACTN</name>
<dbReference type="Pfam" id="PF14137">
    <property type="entry name" value="DUF4304"/>
    <property type="match status" value="1"/>
</dbReference>
<proteinExistence type="predicted"/>
<dbReference type="EMBL" id="BONJ01000028">
    <property type="protein sequence ID" value="GIG16815.1"/>
    <property type="molecule type" value="Genomic_DNA"/>
</dbReference>
<feature type="region of interest" description="Disordered" evidence="1">
    <location>
        <begin position="92"/>
        <end position="111"/>
    </location>
</feature>
<reference evidence="2" key="1">
    <citation type="submission" date="2021-01" db="EMBL/GenBank/DDBJ databases">
        <title>Whole genome shotgun sequence of Catellatospora methionotrophica NBRC 14553.</title>
        <authorList>
            <person name="Komaki H."/>
            <person name="Tamura T."/>
        </authorList>
    </citation>
    <scope>NUCLEOTIDE SEQUENCE</scope>
    <source>
        <strain evidence="2">NBRC 14553</strain>
    </source>
</reference>
<dbReference type="Proteomes" id="UP000660339">
    <property type="component" value="Unassembled WGS sequence"/>
</dbReference>
<evidence type="ECO:0000313" key="2">
    <source>
        <dbReference type="EMBL" id="GIG16815.1"/>
    </source>
</evidence>
<evidence type="ECO:0000313" key="3">
    <source>
        <dbReference type="Proteomes" id="UP000660339"/>
    </source>
</evidence>
<evidence type="ECO:0008006" key="4">
    <source>
        <dbReference type="Google" id="ProtNLM"/>
    </source>
</evidence>
<dbReference type="AlphaFoldDB" id="A0A8J3LQ38"/>
<gene>
    <name evidence="2" type="ORF">Cme02nite_51470</name>
</gene>
<accession>A0A8J3LQ38</accession>